<proteinExistence type="predicted"/>
<accession>A0A132NTU7</accession>
<dbReference type="OrthoDB" id="10255467at2759"/>
<reference evidence="2 3" key="1">
    <citation type="journal article" date="2015" name="Mol. Biochem. Parasitol.">
        <title>Identification of polymorphic genes for use in assemblage B genotyping assays through comparative genomics of multiple assemblage B Giardia duodenalis isolates.</title>
        <authorList>
            <person name="Wielinga C."/>
            <person name="Thompson R.C."/>
            <person name="Monis P."/>
            <person name="Ryan U."/>
        </authorList>
    </citation>
    <scope>NUCLEOTIDE SEQUENCE [LARGE SCALE GENOMIC DNA]</scope>
    <source>
        <strain evidence="2 3">BAH15c1</strain>
    </source>
</reference>
<dbReference type="Proteomes" id="UP000070089">
    <property type="component" value="Unassembled WGS sequence"/>
</dbReference>
<gene>
    <name evidence="2" type="ORF">QR46_2506</name>
</gene>
<dbReference type="AlphaFoldDB" id="A0A132NTU7"/>
<evidence type="ECO:0000313" key="3">
    <source>
        <dbReference type="Proteomes" id="UP000070089"/>
    </source>
</evidence>
<evidence type="ECO:0000256" key="1">
    <source>
        <dbReference type="SAM" id="MobiDB-lite"/>
    </source>
</evidence>
<sequence length="681" mass="75994">MSRPLRYRENICSTLSQKAKLLWMPDLCSQDDHLRKCIRQLQNTTILDVKPYLASSSREGSLPQIDQLPVVAELRTRLLQDDFLAQLSEDVLKSFSTSEMRGKQRAESLALQVYRIQQRILDDSEQSDHHGHGFVSGQASPQRSTKRQNGPKRSSNDKSLVSPEISASPRSDDHPIFSGEFDKRVKQLQIEQSQRQASQEPRPAQSSLLNAAKCNTLAELAATRSLNETASLCATLRDKQSDLDLYGMLENLYSDRDTLRRTLAKTSDGMGSQSRLLKTRLRDNEKLIQACLMALQQRNHESGDTQLSASQYIKSYIPEDCSKATISSAKQPTPKVTTTVRPSTASLSYCGEKLIPEQASVAKSLTTISHSSPYAPNDLYNGPSSVLFPILAQSRLRQSLRQSRKPFGEGCAYLPSKSTTASNQVLDATDKDCDQGPHHPIGVYNEQVEDVNDCYTPMFSNCTAPPITHTNAMQLHALMFSPHAMKAFAAGSNIVKLVCPDSLALNQSNCRYIGNIVEPLLLIGSTVINVSLIHSLRERLAKCFFYEPDGLLISPMERNFVWATLCFVLYKHPDAIFIPRNGNLLQAAQFILPFDVALKPTHVLLEVTIVAPSLPLKSYAIANVAVPYFNDKPALPRATRIEALSKYQRRIYFSIDRMRFALNKATRVLAAYLKKTTDVLE</sequence>
<protein>
    <submittedName>
        <fullName evidence="2">Uncharacterized protein</fullName>
    </submittedName>
</protein>
<organism evidence="2 3">
    <name type="scientific">Giardia duodenalis assemblage B</name>
    <dbReference type="NCBI Taxonomy" id="1394984"/>
    <lineage>
        <taxon>Eukaryota</taxon>
        <taxon>Metamonada</taxon>
        <taxon>Diplomonadida</taxon>
        <taxon>Hexamitidae</taxon>
        <taxon>Giardiinae</taxon>
        <taxon>Giardia</taxon>
    </lineage>
</organism>
<dbReference type="VEuPathDB" id="GiardiaDB:QR46_2506"/>
<dbReference type="EMBL" id="JXTI01000067">
    <property type="protein sequence ID" value="KWX13490.1"/>
    <property type="molecule type" value="Genomic_DNA"/>
</dbReference>
<evidence type="ECO:0000313" key="2">
    <source>
        <dbReference type="EMBL" id="KWX13490.1"/>
    </source>
</evidence>
<feature type="region of interest" description="Disordered" evidence="1">
    <location>
        <begin position="124"/>
        <end position="178"/>
    </location>
</feature>
<name>A0A132NTU7_GIAIN</name>
<comment type="caution">
    <text evidence="2">The sequence shown here is derived from an EMBL/GenBank/DDBJ whole genome shotgun (WGS) entry which is preliminary data.</text>
</comment>